<keyword evidence="1" id="KW-0802">TPR repeat</keyword>
<sequence>MANNKSGCVGCLVWLVILGVIISFGQQLFKKGPSPSTSQPQAEVSDPEFDRLMKEGYLLSEQGDCKEALDFFQKALERQQNNSFALKASENMKACVAEQLYQDLMKEGYQQFEQEKYADAFAAFSKALEQRPKSSPALEAIKVIRYEKPMAFGLQLLKDEDYEPALVVFETILKNYPDDAKAKEAVQSTLSKIAVRRFQQEAFAPEVVPRAEGRSNSYSISIFLQTQLTQEGANDKALIIAERLWREHPSDQQAKQATLDLSRNVAEKYIHRLKVQNINK</sequence>
<evidence type="ECO:0000313" key="3">
    <source>
        <dbReference type="Proteomes" id="UP001600165"/>
    </source>
</evidence>
<dbReference type="SMART" id="SM00028">
    <property type="entry name" value="TPR"/>
    <property type="match status" value="2"/>
</dbReference>
<feature type="repeat" description="TPR" evidence="1">
    <location>
        <begin position="101"/>
        <end position="134"/>
    </location>
</feature>
<protein>
    <submittedName>
        <fullName evidence="2">Tol-pal system YbgF family protein</fullName>
    </submittedName>
</protein>
<reference evidence="2 3" key="1">
    <citation type="submission" date="2024-10" db="EMBL/GenBank/DDBJ databases">
        <authorList>
            <person name="Ratan Roy A."/>
            <person name="Morales Sandoval P.H."/>
            <person name="De Los Santos Villalobos S."/>
            <person name="Chakraborty S."/>
            <person name="Mukherjee J."/>
        </authorList>
    </citation>
    <scope>NUCLEOTIDE SEQUENCE [LARGE SCALE GENOMIC DNA]</scope>
    <source>
        <strain evidence="2 3">S1</strain>
    </source>
</reference>
<gene>
    <name evidence="2" type="ORF">ACFVKH_06655</name>
</gene>
<dbReference type="InterPro" id="IPR019734">
    <property type="entry name" value="TPR_rpt"/>
</dbReference>
<dbReference type="RefSeq" id="WP_377963229.1">
    <property type="nucleotide sequence ID" value="NZ_JBHZOL010000044.1"/>
</dbReference>
<name>A0ABW6ICQ2_9CYAN</name>
<proteinExistence type="predicted"/>
<dbReference type="PROSITE" id="PS50005">
    <property type="entry name" value="TPR"/>
    <property type="match status" value="2"/>
</dbReference>
<dbReference type="Proteomes" id="UP001600165">
    <property type="component" value="Unassembled WGS sequence"/>
</dbReference>
<evidence type="ECO:0000256" key="1">
    <source>
        <dbReference type="PROSITE-ProRule" id="PRU00339"/>
    </source>
</evidence>
<evidence type="ECO:0000313" key="2">
    <source>
        <dbReference type="EMBL" id="MFE4105948.1"/>
    </source>
</evidence>
<comment type="caution">
    <text evidence="2">The sequence shown here is derived from an EMBL/GenBank/DDBJ whole genome shotgun (WGS) entry which is preliminary data.</text>
</comment>
<accession>A0ABW6ICQ2</accession>
<organism evidence="2 3">
    <name type="scientific">Almyronema epifaneia S1</name>
    <dbReference type="NCBI Taxonomy" id="2991925"/>
    <lineage>
        <taxon>Bacteria</taxon>
        <taxon>Bacillati</taxon>
        <taxon>Cyanobacteriota</taxon>
        <taxon>Cyanophyceae</taxon>
        <taxon>Nodosilineales</taxon>
        <taxon>Nodosilineaceae</taxon>
        <taxon>Almyronema</taxon>
        <taxon>Almyronema epifaneia</taxon>
    </lineage>
</organism>
<dbReference type="EMBL" id="JBHZOL010000044">
    <property type="protein sequence ID" value="MFE4105948.1"/>
    <property type="molecule type" value="Genomic_DNA"/>
</dbReference>
<dbReference type="SUPFAM" id="SSF48452">
    <property type="entry name" value="TPR-like"/>
    <property type="match status" value="1"/>
</dbReference>
<keyword evidence="3" id="KW-1185">Reference proteome</keyword>
<feature type="repeat" description="TPR" evidence="1">
    <location>
        <begin position="49"/>
        <end position="82"/>
    </location>
</feature>
<dbReference type="Gene3D" id="1.25.40.10">
    <property type="entry name" value="Tetratricopeptide repeat domain"/>
    <property type="match status" value="1"/>
</dbReference>
<dbReference type="InterPro" id="IPR011990">
    <property type="entry name" value="TPR-like_helical_dom_sf"/>
</dbReference>